<evidence type="ECO:0000313" key="1">
    <source>
        <dbReference type="EMBL" id="EYC02521.1"/>
    </source>
</evidence>
<protein>
    <submittedName>
        <fullName evidence="1">Uncharacterized protein</fullName>
    </submittedName>
</protein>
<evidence type="ECO:0000313" key="2">
    <source>
        <dbReference type="Proteomes" id="UP000024635"/>
    </source>
</evidence>
<sequence length="69" mass="7435">MERQSQLCLPRTGAPQHLRGAGEATLNIHYAEPRCVGSAARQSSGDAILIDVLCRYSVLIACLSDQHVS</sequence>
<gene>
    <name evidence="1" type="primary">Acey_s0099.g3162</name>
    <name evidence="1" type="ORF">Y032_0099g3162</name>
</gene>
<proteinExistence type="predicted"/>
<dbReference type="OrthoDB" id="5860061at2759"/>
<comment type="caution">
    <text evidence="1">The sequence shown here is derived from an EMBL/GenBank/DDBJ whole genome shotgun (WGS) entry which is preliminary data.</text>
</comment>
<name>A0A016TIJ2_9BILA</name>
<organism evidence="1 2">
    <name type="scientific">Ancylostoma ceylanicum</name>
    <dbReference type="NCBI Taxonomy" id="53326"/>
    <lineage>
        <taxon>Eukaryota</taxon>
        <taxon>Metazoa</taxon>
        <taxon>Ecdysozoa</taxon>
        <taxon>Nematoda</taxon>
        <taxon>Chromadorea</taxon>
        <taxon>Rhabditida</taxon>
        <taxon>Rhabditina</taxon>
        <taxon>Rhabditomorpha</taxon>
        <taxon>Strongyloidea</taxon>
        <taxon>Ancylostomatidae</taxon>
        <taxon>Ancylostomatinae</taxon>
        <taxon>Ancylostoma</taxon>
    </lineage>
</organism>
<keyword evidence="2" id="KW-1185">Reference proteome</keyword>
<accession>A0A016TIJ2</accession>
<dbReference type="Proteomes" id="UP000024635">
    <property type="component" value="Unassembled WGS sequence"/>
</dbReference>
<dbReference type="EMBL" id="JARK01001435">
    <property type="protein sequence ID" value="EYC02521.1"/>
    <property type="molecule type" value="Genomic_DNA"/>
</dbReference>
<dbReference type="AlphaFoldDB" id="A0A016TIJ2"/>
<reference evidence="2" key="1">
    <citation type="journal article" date="2015" name="Nat. Genet.">
        <title>The genome and transcriptome of the zoonotic hookworm Ancylostoma ceylanicum identify infection-specific gene families.</title>
        <authorList>
            <person name="Schwarz E.M."/>
            <person name="Hu Y."/>
            <person name="Antoshechkin I."/>
            <person name="Miller M.M."/>
            <person name="Sternberg P.W."/>
            <person name="Aroian R.V."/>
        </authorList>
    </citation>
    <scope>NUCLEOTIDE SEQUENCE</scope>
    <source>
        <strain evidence="2">HY135</strain>
    </source>
</reference>